<proteinExistence type="predicted"/>
<dbReference type="SUPFAM" id="SSF50494">
    <property type="entry name" value="Trypsin-like serine proteases"/>
    <property type="match status" value="1"/>
</dbReference>
<name>A0A2S9YSH9_9BACT</name>
<accession>A0A2S9YSH9</accession>
<evidence type="ECO:0000313" key="2">
    <source>
        <dbReference type="Proteomes" id="UP000238823"/>
    </source>
</evidence>
<dbReference type="PROSITE" id="PS00135">
    <property type="entry name" value="TRYPSIN_SER"/>
    <property type="match status" value="1"/>
</dbReference>
<dbReference type="OrthoDB" id="9863646at2"/>
<comment type="caution">
    <text evidence="1">The sequence shown here is derived from an EMBL/GenBank/DDBJ whole genome shotgun (WGS) entry which is preliminary data.</text>
</comment>
<dbReference type="InterPro" id="IPR009003">
    <property type="entry name" value="Peptidase_S1_PA"/>
</dbReference>
<dbReference type="InterPro" id="IPR033116">
    <property type="entry name" value="TRYPSIN_SER"/>
</dbReference>
<evidence type="ECO:0000313" key="1">
    <source>
        <dbReference type="EMBL" id="PRQ08065.1"/>
    </source>
</evidence>
<organism evidence="1 2">
    <name type="scientific">Enhygromyxa salina</name>
    <dbReference type="NCBI Taxonomy" id="215803"/>
    <lineage>
        <taxon>Bacteria</taxon>
        <taxon>Pseudomonadati</taxon>
        <taxon>Myxococcota</taxon>
        <taxon>Polyangia</taxon>
        <taxon>Nannocystales</taxon>
        <taxon>Nannocystaceae</taxon>
        <taxon>Enhygromyxa</taxon>
    </lineage>
</organism>
<protein>
    <recommendedName>
        <fullName evidence="3">Peptidase S1 domain-containing protein</fullName>
    </recommendedName>
</protein>
<sequence>MLLEALTSQATATYIDEELDPAHIRLLRMMTVKLTGGVQGGVFTGSGVVFLTKGPDVYILTAKHNLHVAGKGTGKSGEALEKYFKQKISVELRKHAGGVCTATIASIRYPDETVEDQHYDVCLLKCSDLSFATQVNAHVDRSKGISWLFTSPSWQRQALDGGRPLFETFEEDDAQEMLANGWGFSPRKNYKLLQFGYGKIADSAMAGYEFRERMVDVAAVNATSNYIATTDEGYEQVFSFPSTPTDTALEGDSGGPIFAIDSTGTRSFLVGVHLGANYYSDQTNDGATENNSFTVLTRERLFG</sequence>
<dbReference type="EMBL" id="PVNL01000045">
    <property type="protein sequence ID" value="PRQ08065.1"/>
    <property type="molecule type" value="Genomic_DNA"/>
</dbReference>
<gene>
    <name evidence="1" type="ORF">ENSA7_22190</name>
</gene>
<dbReference type="AlphaFoldDB" id="A0A2S9YSH9"/>
<dbReference type="RefSeq" id="WP_106089246.1">
    <property type="nucleotide sequence ID" value="NZ_PVNL01000045.1"/>
</dbReference>
<evidence type="ECO:0008006" key="3">
    <source>
        <dbReference type="Google" id="ProtNLM"/>
    </source>
</evidence>
<reference evidence="1 2" key="1">
    <citation type="submission" date="2018-03" db="EMBL/GenBank/DDBJ databases">
        <title>Draft Genome Sequences of the Obligatory Marine Myxobacteria Enhygromyxa salina SWB007.</title>
        <authorList>
            <person name="Poehlein A."/>
            <person name="Moghaddam J.A."/>
            <person name="Harms H."/>
            <person name="Alanjari M."/>
            <person name="Koenig G.M."/>
            <person name="Daniel R."/>
            <person name="Schaeberle T.F."/>
        </authorList>
    </citation>
    <scope>NUCLEOTIDE SEQUENCE [LARGE SCALE GENOMIC DNA]</scope>
    <source>
        <strain evidence="1 2">SWB007</strain>
    </source>
</reference>
<dbReference type="Proteomes" id="UP000238823">
    <property type="component" value="Unassembled WGS sequence"/>
</dbReference>